<accession>A0ABT0PFQ1</accession>
<evidence type="ECO:0000313" key="2">
    <source>
        <dbReference type="EMBL" id="MCL6269572.1"/>
    </source>
</evidence>
<dbReference type="EMBL" id="JAMFLX010000006">
    <property type="protein sequence ID" value="MCL6269572.1"/>
    <property type="molecule type" value="Genomic_DNA"/>
</dbReference>
<dbReference type="GO" id="GO:0016301">
    <property type="term" value="F:kinase activity"/>
    <property type="evidence" value="ECO:0007669"/>
    <property type="project" value="UniProtKB-KW"/>
</dbReference>
<dbReference type="InterPro" id="IPR011009">
    <property type="entry name" value="Kinase-like_dom_sf"/>
</dbReference>
<dbReference type="Proteomes" id="UP001203338">
    <property type="component" value="Unassembled WGS sequence"/>
</dbReference>
<comment type="caution">
    <text evidence="2">The sequence shown here is derived from an EMBL/GenBank/DDBJ whole genome shotgun (WGS) entry which is preliminary data.</text>
</comment>
<keyword evidence="2" id="KW-0808">Transferase</keyword>
<dbReference type="Pfam" id="PF00069">
    <property type="entry name" value="Pkinase"/>
    <property type="match status" value="1"/>
</dbReference>
<dbReference type="PANTHER" id="PTHR44167">
    <property type="entry name" value="OVARIAN-SPECIFIC SERINE/THREONINE-PROTEIN KINASE LOK-RELATED"/>
    <property type="match status" value="1"/>
</dbReference>
<dbReference type="InterPro" id="IPR000719">
    <property type="entry name" value="Prot_kinase_dom"/>
</dbReference>
<reference evidence="2 3" key="1">
    <citation type="submission" date="2022-05" db="EMBL/GenBank/DDBJ databases">
        <authorList>
            <person name="Park J.-S."/>
        </authorList>
    </citation>
    <scope>NUCLEOTIDE SEQUENCE [LARGE SCALE GENOMIC DNA]</scope>
    <source>
        <strain evidence="2 3">2012CJ34-2</strain>
    </source>
</reference>
<evidence type="ECO:0000259" key="1">
    <source>
        <dbReference type="PROSITE" id="PS50011"/>
    </source>
</evidence>
<dbReference type="InterPro" id="IPR008271">
    <property type="entry name" value="Ser/Thr_kinase_AS"/>
</dbReference>
<dbReference type="PROSITE" id="PS00108">
    <property type="entry name" value="PROTEIN_KINASE_ST"/>
    <property type="match status" value="1"/>
</dbReference>
<dbReference type="PROSITE" id="PS50011">
    <property type="entry name" value="PROTEIN_KINASE_DOM"/>
    <property type="match status" value="1"/>
</dbReference>
<evidence type="ECO:0000313" key="3">
    <source>
        <dbReference type="Proteomes" id="UP001203338"/>
    </source>
</evidence>
<keyword evidence="3" id="KW-1185">Reference proteome</keyword>
<dbReference type="RefSeq" id="WP_249698618.1">
    <property type="nucleotide sequence ID" value="NZ_JAMFLX010000006.1"/>
</dbReference>
<dbReference type="SUPFAM" id="SSF56112">
    <property type="entry name" value="Protein kinase-like (PK-like)"/>
    <property type="match status" value="1"/>
</dbReference>
<keyword evidence="2" id="KW-0418">Kinase</keyword>
<name>A0ABT0PFQ1_9GAMM</name>
<sequence>MVKTETHLPLPLENLRETAVVNLPLVSVEVHPVKHRILSADIIPKFWGKEHNRMELSPLSSPKTKIDLQGGNNINVNSGEIFFYKNVSGQPEKAGLLWFMTGSSDTAWALVQAVHATVGQADNFQHSYWVQHLSNGHMVFPETHSYKAYQKHGVERLNRVSPVLDGNGADMQAEQEPVSRPQTQTCLPCLGRVVTEPLPRHIPEVSNHLSEWHLLLLRDQTDLPEEVLSMDGAFYRDAPFLAGDIRKYTQRLPQRERGCSSISNVLTHPQSGRKYFIKSVPITDQRKHLMIDAARELLVQFNIRHPVLMAHYGGYNYLSTRNKLLFLQIMEFYDGESLSSCLSRPGNDVLKNDEECAVITGALTIGLAWLHSVGIAHRDLKPDNIMVRAPYGNHGGVKIVDFGYACSRLVQATRKCGSPAYMAPEIIHDVSIYNDAPYWADQADIWSLCSVVTTMYLGHDTNLNTSTGEINRSKNEELFFSQVESIPSLEAKAFIKKGAVIDPEERSQAAKLQGEQWIASAMKRLSLSK</sequence>
<dbReference type="SMART" id="SM00220">
    <property type="entry name" value="S_TKc"/>
    <property type="match status" value="1"/>
</dbReference>
<dbReference type="Gene3D" id="1.10.510.10">
    <property type="entry name" value="Transferase(Phosphotransferase) domain 1"/>
    <property type="match status" value="1"/>
</dbReference>
<protein>
    <submittedName>
        <fullName evidence="2">Protein kinase</fullName>
    </submittedName>
</protein>
<organism evidence="2 3">
    <name type="scientific">Parendozoicomonas callyspongiae</name>
    <dbReference type="NCBI Taxonomy" id="2942213"/>
    <lineage>
        <taxon>Bacteria</taxon>
        <taxon>Pseudomonadati</taxon>
        <taxon>Pseudomonadota</taxon>
        <taxon>Gammaproteobacteria</taxon>
        <taxon>Oceanospirillales</taxon>
        <taxon>Endozoicomonadaceae</taxon>
        <taxon>Parendozoicomonas</taxon>
    </lineage>
</organism>
<feature type="domain" description="Protein kinase" evidence="1">
    <location>
        <begin position="251"/>
        <end position="518"/>
    </location>
</feature>
<proteinExistence type="predicted"/>
<gene>
    <name evidence="2" type="ORF">M3P05_06410</name>
</gene>
<dbReference type="PANTHER" id="PTHR44167:SF24">
    <property type="entry name" value="SERINE_THREONINE-PROTEIN KINASE CHK2"/>
    <property type="match status" value="1"/>
</dbReference>